<proteinExistence type="predicted"/>
<dbReference type="EMBL" id="CASHSV030000311">
    <property type="protein sequence ID" value="CAJ2657219.1"/>
    <property type="molecule type" value="Genomic_DNA"/>
</dbReference>
<accession>A0ACB0KLK3</accession>
<organism evidence="1 2">
    <name type="scientific">Trifolium pratense</name>
    <name type="common">Red clover</name>
    <dbReference type="NCBI Taxonomy" id="57577"/>
    <lineage>
        <taxon>Eukaryota</taxon>
        <taxon>Viridiplantae</taxon>
        <taxon>Streptophyta</taxon>
        <taxon>Embryophyta</taxon>
        <taxon>Tracheophyta</taxon>
        <taxon>Spermatophyta</taxon>
        <taxon>Magnoliopsida</taxon>
        <taxon>eudicotyledons</taxon>
        <taxon>Gunneridae</taxon>
        <taxon>Pentapetalae</taxon>
        <taxon>rosids</taxon>
        <taxon>fabids</taxon>
        <taxon>Fabales</taxon>
        <taxon>Fabaceae</taxon>
        <taxon>Papilionoideae</taxon>
        <taxon>50 kb inversion clade</taxon>
        <taxon>NPAAA clade</taxon>
        <taxon>Hologalegina</taxon>
        <taxon>IRL clade</taxon>
        <taxon>Trifolieae</taxon>
        <taxon>Trifolium</taxon>
    </lineage>
</organism>
<sequence length="111" mass="12638">MIKVALWLWIEPIVDLEIGETIGLLKALNCLYEMQYNTDIELDCKRVVDGLYSKRTSTSDLSAILSDCRNLLATNLVNSHVKEQKLPSFAILLLQTSYASIVLLLLHLLWF</sequence>
<dbReference type="Proteomes" id="UP001177021">
    <property type="component" value="Unassembled WGS sequence"/>
</dbReference>
<gene>
    <name evidence="1" type="ORF">MILVUS5_LOCUS23834</name>
</gene>
<evidence type="ECO:0000313" key="2">
    <source>
        <dbReference type="Proteomes" id="UP001177021"/>
    </source>
</evidence>
<keyword evidence="2" id="KW-1185">Reference proteome</keyword>
<name>A0ACB0KLK3_TRIPR</name>
<comment type="caution">
    <text evidence="1">The sequence shown here is derived from an EMBL/GenBank/DDBJ whole genome shotgun (WGS) entry which is preliminary data.</text>
</comment>
<evidence type="ECO:0000313" key="1">
    <source>
        <dbReference type="EMBL" id="CAJ2657219.1"/>
    </source>
</evidence>
<protein>
    <submittedName>
        <fullName evidence="1">Uncharacterized protein</fullName>
    </submittedName>
</protein>
<reference evidence="1" key="1">
    <citation type="submission" date="2023-10" db="EMBL/GenBank/DDBJ databases">
        <authorList>
            <person name="Rodriguez Cubillos JULIANA M."/>
            <person name="De Vega J."/>
        </authorList>
    </citation>
    <scope>NUCLEOTIDE SEQUENCE</scope>
</reference>